<evidence type="ECO:0000256" key="7">
    <source>
        <dbReference type="ARBA" id="ARBA00023098"/>
    </source>
</evidence>
<dbReference type="GO" id="GO:0009922">
    <property type="term" value="F:fatty acid elongase activity"/>
    <property type="evidence" value="ECO:0007669"/>
    <property type="project" value="InterPro"/>
</dbReference>
<evidence type="ECO:0000256" key="10">
    <source>
        <dbReference type="SAM" id="Phobius"/>
    </source>
</evidence>
<dbReference type="PANTHER" id="PTHR11157:SF132">
    <property type="entry name" value="ELONGATION OF FATTY ACIDS PROTEIN 3-LIKE"/>
    <property type="match status" value="1"/>
</dbReference>
<name>A0AAV5KI10_9ROSI</name>
<feature type="transmembrane region" description="Helical" evidence="10">
    <location>
        <begin position="122"/>
        <end position="145"/>
    </location>
</feature>
<keyword evidence="6 10" id="KW-1133">Transmembrane helix</keyword>
<evidence type="ECO:0000256" key="4">
    <source>
        <dbReference type="ARBA" id="ARBA00022692"/>
    </source>
</evidence>
<dbReference type="GO" id="GO:0030148">
    <property type="term" value="P:sphingolipid biosynthetic process"/>
    <property type="evidence" value="ECO:0007669"/>
    <property type="project" value="TreeGrafter"/>
</dbReference>
<keyword evidence="3" id="KW-0808">Transferase</keyword>
<dbReference type="Proteomes" id="UP001054252">
    <property type="component" value="Unassembled WGS sequence"/>
</dbReference>
<evidence type="ECO:0000313" key="12">
    <source>
        <dbReference type="Proteomes" id="UP001054252"/>
    </source>
</evidence>
<keyword evidence="7" id="KW-0443">Lipid metabolism</keyword>
<evidence type="ECO:0000256" key="2">
    <source>
        <dbReference type="ARBA" id="ARBA00022516"/>
    </source>
</evidence>
<dbReference type="GO" id="GO:0034625">
    <property type="term" value="P:fatty acid elongation, monounsaturated fatty acid"/>
    <property type="evidence" value="ECO:0007669"/>
    <property type="project" value="TreeGrafter"/>
</dbReference>
<evidence type="ECO:0000256" key="5">
    <source>
        <dbReference type="ARBA" id="ARBA00022832"/>
    </source>
</evidence>
<keyword evidence="8 10" id="KW-0472">Membrane</keyword>
<feature type="transmembrane region" description="Helical" evidence="10">
    <location>
        <begin position="157"/>
        <end position="174"/>
    </location>
</feature>
<keyword evidence="2" id="KW-0444">Lipid biosynthesis</keyword>
<evidence type="ECO:0008006" key="13">
    <source>
        <dbReference type="Google" id="ProtNLM"/>
    </source>
</evidence>
<dbReference type="EMBL" id="BPVZ01000065">
    <property type="protein sequence ID" value="GKV24243.1"/>
    <property type="molecule type" value="Genomic_DNA"/>
</dbReference>
<dbReference type="Pfam" id="PF01151">
    <property type="entry name" value="ELO"/>
    <property type="match status" value="1"/>
</dbReference>
<keyword evidence="4 10" id="KW-0812">Transmembrane</keyword>
<keyword evidence="5" id="KW-0276">Fatty acid metabolism</keyword>
<dbReference type="PROSITE" id="PS01188">
    <property type="entry name" value="ELO"/>
    <property type="match status" value="1"/>
</dbReference>
<dbReference type="GO" id="GO:0042761">
    <property type="term" value="P:very long-chain fatty acid biosynthetic process"/>
    <property type="evidence" value="ECO:0007669"/>
    <property type="project" value="TreeGrafter"/>
</dbReference>
<dbReference type="InterPro" id="IPR030457">
    <property type="entry name" value="ELO_CS"/>
</dbReference>
<feature type="transmembrane region" description="Helical" evidence="10">
    <location>
        <begin position="242"/>
        <end position="262"/>
    </location>
</feature>
<keyword evidence="9" id="KW-0275">Fatty acid biosynthesis</keyword>
<dbReference type="GO" id="GO:0019367">
    <property type="term" value="P:fatty acid elongation, saturated fatty acid"/>
    <property type="evidence" value="ECO:0007669"/>
    <property type="project" value="TreeGrafter"/>
</dbReference>
<dbReference type="GO" id="GO:0005789">
    <property type="term" value="C:endoplasmic reticulum membrane"/>
    <property type="evidence" value="ECO:0007669"/>
    <property type="project" value="TreeGrafter"/>
</dbReference>
<evidence type="ECO:0000256" key="3">
    <source>
        <dbReference type="ARBA" id="ARBA00022679"/>
    </source>
</evidence>
<comment type="caution">
    <text evidence="11">The sequence shown here is derived from an EMBL/GenBank/DDBJ whole genome shotgun (WGS) entry which is preliminary data.</text>
</comment>
<evidence type="ECO:0000256" key="9">
    <source>
        <dbReference type="ARBA" id="ARBA00023160"/>
    </source>
</evidence>
<dbReference type="PANTHER" id="PTHR11157">
    <property type="entry name" value="FATTY ACID ACYL TRANSFERASE-RELATED"/>
    <property type="match status" value="1"/>
</dbReference>
<gene>
    <name evidence="11" type="ORF">SLEP1_g33876</name>
</gene>
<protein>
    <recommendedName>
        <fullName evidence="13">Very-long-chain 3-oxoacyl-CoA synthase</fullName>
    </recommendedName>
</protein>
<proteinExistence type="predicted"/>
<dbReference type="GO" id="GO:0034626">
    <property type="term" value="P:fatty acid elongation, polyunsaturated fatty acid"/>
    <property type="evidence" value="ECO:0007669"/>
    <property type="project" value="TreeGrafter"/>
</dbReference>
<reference evidence="11 12" key="1">
    <citation type="journal article" date="2021" name="Commun. Biol.">
        <title>The genome of Shorea leprosula (Dipterocarpaceae) highlights the ecological relevance of drought in aseasonal tropical rainforests.</title>
        <authorList>
            <person name="Ng K.K.S."/>
            <person name="Kobayashi M.J."/>
            <person name="Fawcett J.A."/>
            <person name="Hatakeyama M."/>
            <person name="Paape T."/>
            <person name="Ng C.H."/>
            <person name="Ang C.C."/>
            <person name="Tnah L.H."/>
            <person name="Lee C.T."/>
            <person name="Nishiyama T."/>
            <person name="Sese J."/>
            <person name="O'Brien M.J."/>
            <person name="Copetti D."/>
            <person name="Mohd Noor M.I."/>
            <person name="Ong R.C."/>
            <person name="Putra M."/>
            <person name="Sireger I.Z."/>
            <person name="Indrioko S."/>
            <person name="Kosugi Y."/>
            <person name="Izuno A."/>
            <person name="Isagi Y."/>
            <person name="Lee S.L."/>
            <person name="Shimizu K.K."/>
        </authorList>
    </citation>
    <scope>NUCLEOTIDE SEQUENCE [LARGE SCALE GENOMIC DNA]</scope>
    <source>
        <strain evidence="11">214</strain>
    </source>
</reference>
<feature type="transmembrane region" description="Helical" evidence="10">
    <location>
        <begin position="79"/>
        <end position="102"/>
    </location>
</feature>
<keyword evidence="12" id="KW-1185">Reference proteome</keyword>
<evidence type="ECO:0000256" key="8">
    <source>
        <dbReference type="ARBA" id="ARBA00023136"/>
    </source>
</evidence>
<evidence type="ECO:0000256" key="1">
    <source>
        <dbReference type="ARBA" id="ARBA00004141"/>
    </source>
</evidence>
<accession>A0AAV5KI10</accession>
<comment type="subcellular location">
    <subcellularLocation>
        <location evidence="1">Membrane</location>
        <topology evidence="1">Multi-pass membrane protein</topology>
    </subcellularLocation>
</comment>
<organism evidence="11 12">
    <name type="scientific">Rubroshorea leprosula</name>
    <dbReference type="NCBI Taxonomy" id="152421"/>
    <lineage>
        <taxon>Eukaryota</taxon>
        <taxon>Viridiplantae</taxon>
        <taxon>Streptophyta</taxon>
        <taxon>Embryophyta</taxon>
        <taxon>Tracheophyta</taxon>
        <taxon>Spermatophyta</taxon>
        <taxon>Magnoliopsida</taxon>
        <taxon>eudicotyledons</taxon>
        <taxon>Gunneridae</taxon>
        <taxon>Pentapetalae</taxon>
        <taxon>rosids</taxon>
        <taxon>malvids</taxon>
        <taxon>Malvales</taxon>
        <taxon>Dipterocarpaceae</taxon>
        <taxon>Rubroshorea</taxon>
    </lineage>
</organism>
<sequence>MPAMNRTLEYPIISTLQYWLVNHPKILHFSWNQGQTTASSPRFLTLTILSYLFFTYLLSQELPRWPPLPRRLLKSISAIHNFTILTLSLTMAVGCSLSIFSYSPNFSYIICFPKSTTATGPFFFWAYIFYLSKILEFMDTLLIILSNSIQRLTFLHVYHHTMVLTMCYICLSSAQSSFPMGIITNCMVHVFMYSYYLLTSLGIRPRWKRMVTDCQLLQFWSSFGILALLLYFHFTGSGCSGIWSWCFNMFFISTLLVLFTDFHTKTYSLKTKGV</sequence>
<evidence type="ECO:0000313" key="11">
    <source>
        <dbReference type="EMBL" id="GKV24243.1"/>
    </source>
</evidence>
<evidence type="ECO:0000256" key="6">
    <source>
        <dbReference type="ARBA" id="ARBA00022989"/>
    </source>
</evidence>
<dbReference type="InterPro" id="IPR002076">
    <property type="entry name" value="ELO_fam"/>
</dbReference>
<feature type="transmembrane region" description="Helical" evidence="10">
    <location>
        <begin position="180"/>
        <end position="198"/>
    </location>
</feature>
<dbReference type="AlphaFoldDB" id="A0AAV5KI10"/>
<feature type="transmembrane region" description="Helical" evidence="10">
    <location>
        <begin position="219"/>
        <end position="236"/>
    </location>
</feature>